<keyword evidence="1" id="KW-1133">Transmembrane helix</keyword>
<proteinExistence type="predicted"/>
<organism evidence="2 3">
    <name type="scientific">Pseudomonas nitroreducens</name>
    <dbReference type="NCBI Taxonomy" id="46680"/>
    <lineage>
        <taxon>Bacteria</taxon>
        <taxon>Pseudomonadati</taxon>
        <taxon>Pseudomonadota</taxon>
        <taxon>Gammaproteobacteria</taxon>
        <taxon>Pseudomonadales</taxon>
        <taxon>Pseudomonadaceae</taxon>
        <taxon>Pseudomonas</taxon>
    </lineage>
</organism>
<evidence type="ECO:0008006" key="4">
    <source>
        <dbReference type="Google" id="ProtNLM"/>
    </source>
</evidence>
<keyword evidence="1" id="KW-0812">Transmembrane</keyword>
<protein>
    <recommendedName>
        <fullName evidence="4">Transmembrane protein</fullName>
    </recommendedName>
</protein>
<geneLocation type="plasmid" evidence="3">
    <name>ppnihbp1_1</name>
</geneLocation>
<name>A0A6G6J7Y6_PSENT</name>
<dbReference type="AlphaFoldDB" id="A0A6G6J7Y6"/>
<evidence type="ECO:0000256" key="1">
    <source>
        <dbReference type="SAM" id="Phobius"/>
    </source>
</evidence>
<dbReference type="EMBL" id="CP049142">
    <property type="protein sequence ID" value="QIE91536.1"/>
    <property type="molecule type" value="Genomic_DNA"/>
</dbReference>
<gene>
    <name evidence="2" type="ORF">G5B91_34975</name>
</gene>
<dbReference type="RefSeq" id="WP_017520039.1">
    <property type="nucleotide sequence ID" value="NZ_CP049142.1"/>
</dbReference>
<sequence length="210" mass="23978">MSEQYGPPLKLFNLLGASELRAGRAIITLIAVAAVLAVVIVVLINMNRSLQETNRILQSERVMYGFPNSEGVFISERQIPQRHIIAFVAVFLDNYYNFTPQSARTNAEESLRMMSPRLRALKEDELKIVANQSVEQQITQVFTKSSPYQVEVSPQGYIVSFKAERNRATLNQVFRKTKYNVKILIKPVKPSKYYEWAVVADDFDIQEISD</sequence>
<keyword evidence="2" id="KW-0614">Plasmid</keyword>
<accession>A0A6G6J7Y6</accession>
<evidence type="ECO:0000313" key="2">
    <source>
        <dbReference type="EMBL" id="QIE91536.1"/>
    </source>
</evidence>
<evidence type="ECO:0000313" key="3">
    <source>
        <dbReference type="Proteomes" id="UP000501063"/>
    </source>
</evidence>
<dbReference type="Proteomes" id="UP000501063">
    <property type="component" value="Plasmid pPniHBP1_1"/>
</dbReference>
<dbReference type="KEGG" id="pnt:G5B91_34975"/>
<reference evidence="2 3" key="1">
    <citation type="submission" date="2020-02" db="EMBL/GenBank/DDBJ databases">
        <title>Integrative conjugative elements (ICEs) and plasmids drive adaptation of Pseudomonas nitroreducens strain HBP1 to wastewater environment.</title>
        <authorList>
            <person name="Sentchilo V."/>
            <person name="Carraro N."/>
            <person name="Bertelli C."/>
            <person name="van der Meer J.R."/>
        </authorList>
    </citation>
    <scope>NUCLEOTIDE SEQUENCE [LARGE SCALE GENOMIC DNA]</scope>
    <source>
        <strain evidence="2 3">HBP1</strain>
        <plasmid evidence="3">ppnihbp1_1</plasmid>
    </source>
</reference>
<keyword evidence="1" id="KW-0472">Membrane</keyword>
<feature type="transmembrane region" description="Helical" evidence="1">
    <location>
        <begin position="25"/>
        <end position="46"/>
    </location>
</feature>